<dbReference type="InterPro" id="IPR049945">
    <property type="entry name" value="AAA_22"/>
</dbReference>
<dbReference type="AlphaFoldDB" id="A0A086A3F6"/>
<reference evidence="2 4" key="1">
    <citation type="submission" date="2014-07" db="EMBL/GenBank/DDBJ databases">
        <title>Genome of Flavobacterium hydatis DSM 2063.</title>
        <authorList>
            <person name="Pipes S.E."/>
            <person name="Stropko S.J."/>
            <person name="Newman J.D."/>
        </authorList>
    </citation>
    <scope>NUCLEOTIDE SEQUENCE [LARGE SCALE GENOMIC DNA]</scope>
    <source>
        <strain evidence="2 4">DSM 2063</strain>
    </source>
</reference>
<dbReference type="GO" id="GO:0016887">
    <property type="term" value="F:ATP hydrolysis activity"/>
    <property type="evidence" value="ECO:0007669"/>
    <property type="project" value="InterPro"/>
</dbReference>
<evidence type="ECO:0000313" key="3">
    <source>
        <dbReference type="EMBL" id="OXA97884.1"/>
    </source>
</evidence>
<evidence type="ECO:0000313" key="2">
    <source>
        <dbReference type="EMBL" id="KFF11220.1"/>
    </source>
</evidence>
<evidence type="ECO:0000313" key="5">
    <source>
        <dbReference type="Proteomes" id="UP000198424"/>
    </source>
</evidence>
<dbReference type="EMBL" id="MUGY01000002">
    <property type="protein sequence ID" value="OXA97884.1"/>
    <property type="molecule type" value="Genomic_DNA"/>
</dbReference>
<dbReference type="RefSeq" id="WP_035626298.1">
    <property type="nucleotide sequence ID" value="NZ_JBEWQG010000027.1"/>
</dbReference>
<proteinExistence type="predicted"/>
<accession>A0A086A3F6</accession>
<gene>
    <name evidence="3" type="ORF">B0A62_03230</name>
    <name evidence="2" type="ORF">IW20_20000</name>
</gene>
<keyword evidence="5" id="KW-1185">Reference proteome</keyword>
<dbReference type="STRING" id="991.IW20_20000"/>
<dbReference type="Proteomes" id="UP000198424">
    <property type="component" value="Unassembled WGS sequence"/>
</dbReference>
<feature type="domain" description="ORC1/DEAH AAA+ ATPase" evidence="1">
    <location>
        <begin position="97"/>
        <end position="210"/>
    </location>
</feature>
<protein>
    <recommendedName>
        <fullName evidence="1">ORC1/DEAH AAA+ ATPase domain-containing protein</fullName>
    </recommendedName>
</protein>
<organism evidence="2 4">
    <name type="scientific">Flavobacterium hydatis</name>
    <name type="common">Cytophaga aquatilis</name>
    <dbReference type="NCBI Taxonomy" id="991"/>
    <lineage>
        <taxon>Bacteria</taxon>
        <taxon>Pseudomonadati</taxon>
        <taxon>Bacteroidota</taxon>
        <taxon>Flavobacteriia</taxon>
        <taxon>Flavobacteriales</taxon>
        <taxon>Flavobacteriaceae</taxon>
        <taxon>Flavobacterium</taxon>
    </lineage>
</organism>
<dbReference type="Pfam" id="PF13401">
    <property type="entry name" value="AAA_22"/>
    <property type="match status" value="1"/>
</dbReference>
<reference evidence="3 5" key="2">
    <citation type="submission" date="2016-11" db="EMBL/GenBank/DDBJ databases">
        <title>Whole genomes of Flavobacteriaceae.</title>
        <authorList>
            <person name="Stine C."/>
            <person name="Li C."/>
            <person name="Tadesse D."/>
        </authorList>
    </citation>
    <scope>NUCLEOTIDE SEQUENCE [LARGE SCALE GENOMIC DNA]</scope>
    <source>
        <strain evidence="3 5">ATCC 29551</strain>
    </source>
</reference>
<dbReference type="eggNOG" id="COG2842">
    <property type="taxonomic scope" value="Bacteria"/>
</dbReference>
<name>A0A086A3F6_FLAHY</name>
<dbReference type="InterPro" id="IPR027417">
    <property type="entry name" value="P-loop_NTPase"/>
</dbReference>
<dbReference type="EMBL" id="JPRM01000036">
    <property type="protein sequence ID" value="KFF11220.1"/>
    <property type="molecule type" value="Genomic_DNA"/>
</dbReference>
<comment type="caution">
    <text evidence="2">The sequence shown here is derived from an EMBL/GenBank/DDBJ whole genome shotgun (WGS) entry which is preliminary data.</text>
</comment>
<dbReference type="OrthoDB" id="799824at2"/>
<sequence>MNLTNEFKQKVRLALIEARQNYGGSDADFSKSKGIKASIYSRLKNGEIERILSDTTWITLGRELQVKVFEDNWKVARTTVYTEIEDNLNFCAALSKSMVLVDDCGIGKTFCTKHIIKKMKNTFYVDCSQAKSKQQFIRLLAKTVGIDNQGKYVDVKANLKYYVTTLEKPLIVLDEAGDLEYNAFLELKELWNGTDGACGWYMIGADGLRAKIQKGISNKKVGFAEIFSRFSDEFIKLVPNGKVDRTIFYTQLIGDVANANIEDRSKTKILVNKCIGKETTLRYLETLIKIGA</sequence>
<evidence type="ECO:0000259" key="1">
    <source>
        <dbReference type="Pfam" id="PF13401"/>
    </source>
</evidence>
<dbReference type="SUPFAM" id="SSF52540">
    <property type="entry name" value="P-loop containing nucleoside triphosphate hydrolases"/>
    <property type="match status" value="1"/>
</dbReference>
<dbReference type="Proteomes" id="UP000028712">
    <property type="component" value="Unassembled WGS sequence"/>
</dbReference>
<evidence type="ECO:0000313" key="4">
    <source>
        <dbReference type="Proteomes" id="UP000028712"/>
    </source>
</evidence>
<dbReference type="Gene3D" id="3.40.50.300">
    <property type="entry name" value="P-loop containing nucleotide triphosphate hydrolases"/>
    <property type="match status" value="1"/>
</dbReference>